<accession>A0AB39UCD5</accession>
<feature type="transmembrane region" description="Helical" evidence="7">
    <location>
        <begin position="264"/>
        <end position="290"/>
    </location>
</feature>
<gene>
    <name evidence="11" type="ORF">QN216_10105</name>
    <name evidence="10" type="ORF">QN217_00370</name>
</gene>
<dbReference type="EMBL" id="CP129675">
    <property type="protein sequence ID" value="XDS46653.1"/>
    <property type="molecule type" value="Genomic_DNA"/>
</dbReference>
<dbReference type="SUPFAM" id="SSF161098">
    <property type="entry name" value="MetI-like"/>
    <property type="match status" value="1"/>
</dbReference>
<feature type="transmembrane region" description="Helical" evidence="7">
    <location>
        <begin position="310"/>
        <end position="333"/>
    </location>
</feature>
<dbReference type="GO" id="GO:0055085">
    <property type="term" value="P:transmembrane transport"/>
    <property type="evidence" value="ECO:0007669"/>
    <property type="project" value="InterPro"/>
</dbReference>
<evidence type="ECO:0000313" key="11">
    <source>
        <dbReference type="EMBL" id="XDS48644.1"/>
    </source>
</evidence>
<keyword evidence="3" id="KW-1003">Cell membrane</keyword>
<feature type="transmembrane region" description="Helical" evidence="7">
    <location>
        <begin position="179"/>
        <end position="200"/>
    </location>
</feature>
<dbReference type="PROSITE" id="PS50928">
    <property type="entry name" value="ABC_TM1"/>
    <property type="match status" value="1"/>
</dbReference>
<reference evidence="10" key="1">
    <citation type="submission" date="2023-07" db="EMBL/GenBank/DDBJ databases">
        <title>Bifidobacterium aquikefiriaerophilum sp. nov. and Bifidobacterium eccum sp. nov., isolated from water kefir.</title>
        <authorList>
            <person name="Breselge S."/>
            <person name="Bellassi P."/>
            <person name="Barcenilla C."/>
            <person name="Alvarez-Ordonez A."/>
            <person name="Morelli L."/>
            <person name="Cotter P.D."/>
        </authorList>
    </citation>
    <scope>NUCLEOTIDE SEQUENCE</scope>
    <source>
        <strain evidence="11">WK013_4_14</strain>
        <strain evidence="10">WK048_4_13</strain>
    </source>
</reference>
<dbReference type="Gene3D" id="1.10.3720.10">
    <property type="entry name" value="MetI-like"/>
    <property type="match status" value="1"/>
</dbReference>
<evidence type="ECO:0000256" key="5">
    <source>
        <dbReference type="ARBA" id="ARBA00022989"/>
    </source>
</evidence>
<evidence type="ECO:0000259" key="9">
    <source>
        <dbReference type="PROSITE" id="PS50928"/>
    </source>
</evidence>
<feature type="transmembrane region" description="Helical" evidence="7">
    <location>
        <begin position="206"/>
        <end position="226"/>
    </location>
</feature>
<protein>
    <submittedName>
        <fullName evidence="10">ABC transporter permease</fullName>
    </submittedName>
</protein>
<feature type="region of interest" description="Disordered" evidence="8">
    <location>
        <begin position="1"/>
        <end position="56"/>
    </location>
</feature>
<feature type="compositionally biased region" description="Basic and acidic residues" evidence="8">
    <location>
        <begin position="15"/>
        <end position="36"/>
    </location>
</feature>
<evidence type="ECO:0000256" key="7">
    <source>
        <dbReference type="RuleBase" id="RU363032"/>
    </source>
</evidence>
<evidence type="ECO:0000256" key="4">
    <source>
        <dbReference type="ARBA" id="ARBA00022692"/>
    </source>
</evidence>
<evidence type="ECO:0000256" key="6">
    <source>
        <dbReference type="ARBA" id="ARBA00023136"/>
    </source>
</evidence>
<dbReference type="EMBL" id="CP129682">
    <property type="protein sequence ID" value="XDS48644.1"/>
    <property type="molecule type" value="Genomic_DNA"/>
</dbReference>
<dbReference type="CDD" id="cd06261">
    <property type="entry name" value="TM_PBP2"/>
    <property type="match status" value="1"/>
</dbReference>
<evidence type="ECO:0000256" key="1">
    <source>
        <dbReference type="ARBA" id="ARBA00004651"/>
    </source>
</evidence>
<comment type="subcellular location">
    <subcellularLocation>
        <location evidence="1 7">Cell membrane</location>
        <topology evidence="1 7">Multi-pass membrane protein</topology>
    </subcellularLocation>
</comment>
<dbReference type="AlphaFoldDB" id="A0AB39UCD5"/>
<evidence type="ECO:0000313" key="10">
    <source>
        <dbReference type="EMBL" id="XDS46653.1"/>
    </source>
</evidence>
<feature type="transmembrane region" description="Helical" evidence="7">
    <location>
        <begin position="145"/>
        <end position="167"/>
    </location>
</feature>
<dbReference type="InterPro" id="IPR000515">
    <property type="entry name" value="MetI-like"/>
</dbReference>
<comment type="similarity">
    <text evidence="7">Belongs to the binding-protein-dependent transport system permease family.</text>
</comment>
<organism evidence="10">
    <name type="scientific">Bifidobacterium fermentum</name>
    <dbReference type="NCBI Taxonomy" id="3059035"/>
    <lineage>
        <taxon>Bacteria</taxon>
        <taxon>Bacillati</taxon>
        <taxon>Actinomycetota</taxon>
        <taxon>Actinomycetes</taxon>
        <taxon>Bifidobacteriales</taxon>
        <taxon>Bifidobacteriaceae</taxon>
        <taxon>Bifidobacterium</taxon>
    </lineage>
</organism>
<dbReference type="Pfam" id="PF00528">
    <property type="entry name" value="BPD_transp_1"/>
    <property type="match status" value="1"/>
</dbReference>
<feature type="compositionally biased region" description="Polar residues" evidence="8">
    <location>
        <begin position="1"/>
        <end position="14"/>
    </location>
</feature>
<proteinExistence type="inferred from homology"/>
<keyword evidence="2 7" id="KW-0813">Transport</keyword>
<dbReference type="PANTHER" id="PTHR43386:SF25">
    <property type="entry name" value="PEPTIDE ABC TRANSPORTER PERMEASE PROTEIN"/>
    <property type="match status" value="1"/>
</dbReference>
<dbReference type="PANTHER" id="PTHR43386">
    <property type="entry name" value="OLIGOPEPTIDE TRANSPORT SYSTEM PERMEASE PROTEIN APPC"/>
    <property type="match status" value="1"/>
</dbReference>
<dbReference type="InterPro" id="IPR050366">
    <property type="entry name" value="BP-dependent_transpt_permease"/>
</dbReference>
<keyword evidence="4 7" id="KW-0812">Transmembrane</keyword>
<dbReference type="GO" id="GO:0005886">
    <property type="term" value="C:plasma membrane"/>
    <property type="evidence" value="ECO:0007669"/>
    <property type="project" value="UniProtKB-SubCell"/>
</dbReference>
<feature type="domain" description="ABC transmembrane type-1" evidence="9">
    <location>
        <begin position="143"/>
        <end position="333"/>
    </location>
</feature>
<dbReference type="RefSeq" id="WP_100841066.1">
    <property type="nucleotide sequence ID" value="NZ_CP129675.1"/>
</dbReference>
<dbReference type="InterPro" id="IPR035906">
    <property type="entry name" value="MetI-like_sf"/>
</dbReference>
<evidence type="ECO:0000256" key="8">
    <source>
        <dbReference type="SAM" id="MobiDB-lite"/>
    </source>
</evidence>
<evidence type="ECO:0000256" key="2">
    <source>
        <dbReference type="ARBA" id="ARBA00022448"/>
    </source>
</evidence>
<keyword evidence="5 7" id="KW-1133">Transmembrane helix</keyword>
<keyword evidence="6 7" id="KW-0472">Membrane</keyword>
<feature type="transmembrane region" description="Helical" evidence="7">
    <location>
        <begin position="81"/>
        <end position="103"/>
    </location>
</feature>
<evidence type="ECO:0000256" key="3">
    <source>
        <dbReference type="ARBA" id="ARBA00022475"/>
    </source>
</evidence>
<sequence>MTTIQEPTIGTSTPHDSRSEGAAERRSVTDESEHSHGGKTSAADIPGKAAPEQGHGTGVPEYSPIHLVQTSVAKLTSVIPLYLVAPILYLLVVLTAVVFPRWFTSRDPIATDLLNVNRPPSSQHWAGTDYLGRDVFTRIIYGARYSIGIGLAVVAISLIFGVLLGVLAGAAHSRIVDAVVMRAIDALSSFPSILLALVIVGLTGSGIPNLIAALGIGGIAGFARIVRAETKRVIISEYVEQSRTFGVNRVTTLIRHVIPNSLGVVPYMATIGVGGAIMGVSGLSFLGIGPQAPTPEWGSILSESRDYLNTAWWTGVIPGIVLVLTIISFTVIGRAWQSSFERRDV</sequence>
<name>A0AB39UCD5_9BIFI</name>
<dbReference type="GeneID" id="98299545"/>